<dbReference type="InterPro" id="IPR013757">
    <property type="entry name" value="Topo_IIA_A_a_sf"/>
</dbReference>
<dbReference type="GO" id="GO:0034335">
    <property type="term" value="F:DNA negative supercoiling activity"/>
    <property type="evidence" value="ECO:0007669"/>
    <property type="project" value="UniProtKB-ARBA"/>
</dbReference>
<keyword evidence="4 7" id="KW-0799">Topoisomerase</keyword>
<evidence type="ECO:0000256" key="6">
    <source>
        <dbReference type="ARBA" id="ARBA00023235"/>
    </source>
</evidence>
<evidence type="ECO:0000259" key="8">
    <source>
        <dbReference type="PROSITE" id="PS52040"/>
    </source>
</evidence>
<dbReference type="Gene3D" id="2.120.10.90">
    <property type="entry name" value="DNA gyrase/topoisomerase IV, subunit A, C-terminal"/>
    <property type="match status" value="1"/>
</dbReference>
<reference evidence="9" key="1">
    <citation type="submission" date="2023-07" db="EMBL/GenBank/DDBJ databases">
        <title>Genomic Encyclopedia of Type Strains, Phase IV (KMG-IV): sequencing the most valuable type-strain genomes for metagenomic binning, comparative biology and taxonomic classification.</title>
        <authorList>
            <person name="Goeker M."/>
        </authorList>
    </citation>
    <scope>NUCLEOTIDE SEQUENCE</scope>
    <source>
        <strain evidence="9">DSM 19659</strain>
    </source>
</reference>
<dbReference type="GO" id="GO:0005737">
    <property type="term" value="C:cytoplasm"/>
    <property type="evidence" value="ECO:0007669"/>
    <property type="project" value="TreeGrafter"/>
</dbReference>
<dbReference type="AlphaFoldDB" id="A0AAE4AJ25"/>
<evidence type="ECO:0000256" key="7">
    <source>
        <dbReference type="PROSITE-ProRule" id="PRU01384"/>
    </source>
</evidence>
<feature type="active site" description="O-(5'-phospho-DNA)-tyrosine intermediate" evidence="7">
    <location>
        <position position="119"/>
    </location>
</feature>
<dbReference type="GO" id="GO:0003677">
    <property type="term" value="F:DNA binding"/>
    <property type="evidence" value="ECO:0007669"/>
    <property type="project" value="UniProtKB-UniRule"/>
</dbReference>
<evidence type="ECO:0000256" key="5">
    <source>
        <dbReference type="ARBA" id="ARBA00023125"/>
    </source>
</evidence>
<keyword evidence="6 7" id="KW-0413">Isomerase</keyword>
<dbReference type="InterPro" id="IPR006691">
    <property type="entry name" value="GyrA/parC_rep"/>
</dbReference>
<dbReference type="Proteomes" id="UP001241537">
    <property type="component" value="Unassembled WGS sequence"/>
</dbReference>
<protein>
    <recommendedName>
        <fullName evidence="3">DNA topoisomerase (ATP-hydrolyzing)</fullName>
        <ecNumber evidence="3">5.6.2.2</ecNumber>
    </recommendedName>
</protein>
<evidence type="ECO:0000313" key="10">
    <source>
        <dbReference type="Proteomes" id="UP001241537"/>
    </source>
</evidence>
<dbReference type="GO" id="GO:0006265">
    <property type="term" value="P:DNA topological change"/>
    <property type="evidence" value="ECO:0007669"/>
    <property type="project" value="UniProtKB-UniRule"/>
</dbReference>
<dbReference type="PANTHER" id="PTHR43493">
    <property type="entry name" value="DNA GYRASE/TOPOISOMERASE SUBUNIT A"/>
    <property type="match status" value="1"/>
</dbReference>
<dbReference type="GO" id="GO:0005524">
    <property type="term" value="F:ATP binding"/>
    <property type="evidence" value="ECO:0007669"/>
    <property type="project" value="InterPro"/>
</dbReference>
<dbReference type="Gene3D" id="3.90.199.10">
    <property type="entry name" value="Topoisomerase II, domain 5"/>
    <property type="match status" value="1"/>
</dbReference>
<keyword evidence="5 7" id="KW-0238">DNA-binding</keyword>
<dbReference type="Gene3D" id="1.10.268.10">
    <property type="entry name" value="Topoisomerase, domain 3"/>
    <property type="match status" value="1"/>
</dbReference>
<dbReference type="CDD" id="cd00187">
    <property type="entry name" value="TOP4c"/>
    <property type="match status" value="1"/>
</dbReference>
<gene>
    <name evidence="9" type="ORF">J2S20_000002</name>
</gene>
<dbReference type="InterPro" id="IPR013760">
    <property type="entry name" value="Topo_IIA-like_dom_sf"/>
</dbReference>
<comment type="similarity">
    <text evidence="2">Belongs to the type II topoisomerase GyrA/ParC subunit family.</text>
</comment>
<evidence type="ECO:0000256" key="3">
    <source>
        <dbReference type="ARBA" id="ARBA00012895"/>
    </source>
</evidence>
<comment type="catalytic activity">
    <reaction evidence="1 7">
        <text>ATP-dependent breakage, passage and rejoining of double-stranded DNA.</text>
        <dbReference type="EC" id="5.6.2.2"/>
    </reaction>
</comment>
<evidence type="ECO:0000313" key="9">
    <source>
        <dbReference type="EMBL" id="MDQ0151328.1"/>
    </source>
</evidence>
<dbReference type="Gene3D" id="3.30.1360.40">
    <property type="match status" value="1"/>
</dbReference>
<dbReference type="PANTHER" id="PTHR43493:SF5">
    <property type="entry name" value="DNA GYRASE SUBUNIT A, CHLOROPLASTIC_MITOCHONDRIAL"/>
    <property type="match status" value="1"/>
</dbReference>
<evidence type="ECO:0000256" key="2">
    <source>
        <dbReference type="ARBA" id="ARBA00008263"/>
    </source>
</evidence>
<dbReference type="Pfam" id="PF03989">
    <property type="entry name" value="DNA_gyraseA_C"/>
    <property type="match status" value="2"/>
</dbReference>
<accession>A0AAE4AJ25</accession>
<dbReference type="SUPFAM" id="SSF101904">
    <property type="entry name" value="GyrA/ParC C-terminal domain-like"/>
    <property type="match status" value="1"/>
</dbReference>
<evidence type="ECO:0000256" key="4">
    <source>
        <dbReference type="ARBA" id="ARBA00023029"/>
    </source>
</evidence>
<evidence type="ECO:0000256" key="1">
    <source>
        <dbReference type="ARBA" id="ARBA00000185"/>
    </source>
</evidence>
<feature type="domain" description="Topo IIA-type catalytic" evidence="8">
    <location>
        <begin position="31"/>
        <end position="518"/>
    </location>
</feature>
<dbReference type="InterPro" id="IPR035516">
    <property type="entry name" value="Gyrase/topoIV_suA_C"/>
</dbReference>
<name>A0AAE4AJ25_9FIRM</name>
<dbReference type="EC" id="5.6.2.2" evidence="3"/>
<organism evidence="9 10">
    <name type="scientific">Moryella indoligenes</name>
    <dbReference type="NCBI Taxonomy" id="371674"/>
    <lineage>
        <taxon>Bacteria</taxon>
        <taxon>Bacillati</taxon>
        <taxon>Bacillota</taxon>
        <taxon>Clostridia</taxon>
        <taxon>Lachnospirales</taxon>
        <taxon>Lachnospiraceae</taxon>
        <taxon>Moryella</taxon>
    </lineage>
</organism>
<keyword evidence="10" id="KW-1185">Reference proteome</keyword>
<dbReference type="InterPro" id="IPR050220">
    <property type="entry name" value="Type_II_DNA_Topoisomerases"/>
</dbReference>
<proteinExistence type="inferred from homology"/>
<dbReference type="SUPFAM" id="SSF56719">
    <property type="entry name" value="Type II DNA topoisomerase"/>
    <property type="match status" value="1"/>
</dbReference>
<dbReference type="InterPro" id="IPR002205">
    <property type="entry name" value="Topo_IIA_dom_A"/>
</dbReference>
<dbReference type="EMBL" id="JAUSTO010000001">
    <property type="protein sequence ID" value="MDQ0151328.1"/>
    <property type="molecule type" value="Genomic_DNA"/>
</dbReference>
<dbReference type="RefSeq" id="WP_307251708.1">
    <property type="nucleotide sequence ID" value="NZ_JAUSTO010000001.1"/>
</dbReference>
<dbReference type="SMART" id="SM00434">
    <property type="entry name" value="TOP4c"/>
    <property type="match status" value="1"/>
</dbReference>
<dbReference type="PROSITE" id="PS52040">
    <property type="entry name" value="TOPO_IIA"/>
    <property type="match status" value="1"/>
</dbReference>
<comment type="caution">
    <text evidence="9">The sequence shown here is derived from an EMBL/GenBank/DDBJ whole genome shotgun (WGS) entry which is preliminary data.</text>
</comment>
<dbReference type="GO" id="GO:0009330">
    <property type="term" value="C:DNA topoisomerase type II (double strand cut, ATP-hydrolyzing) complex"/>
    <property type="evidence" value="ECO:0007669"/>
    <property type="project" value="TreeGrafter"/>
</dbReference>
<dbReference type="NCBIfam" id="NF004044">
    <property type="entry name" value="PRK05561.1"/>
    <property type="match status" value="1"/>
</dbReference>
<sequence>MAETILKTEYSEEMQKSYLDYSMSVITARAIPDARDGLKPVQRRVLYDMSELHLNHDRPHRKSARIVGDTMGKYHPHGDSSIYDTLVVMSQAFKRGMPLVDGHGNFGSIEGDSAAAMRYTEAKLQKFAEEVYLKDLDKTVNFIPNYDETEREPEVLPVRVPNLLVNGAEGIAVGMSTSIPPHNLGEVCDACTAYIQNRNITVDELLQLMPGPDFPTGGIVANRKDLALLYKTGVGKLKLRGRMEIELGKRRADRDKLVITEIPYTMVGAGIDKFLCDVAALVEAKKLPEVVDISNQSSKDGMRIVLELRRDADVEKVKNILYKKTKLEDSFGVNMLAISHGRPETLDLKGILKNYLEFQYENATRKYTILLERERERSEVQEGLIEACNCIDVIIAVLRGAKTLQDAKACLTRGDITKIHFRDPAYLRDAMKLSFTERQAQAILDMRLYKLIGLEIDALLKDHRNTLKNIENYQRYLGSREQMDALFIADLAAIKREYATERRTALEDGREAVYVEAAPAEEELIFVMDRFGYCKTLDRGSYDRNRESVEQEYRTVVPVMNTSRLLVFTDSGQMHQVKAADVPAGKLKDKGTPIDNLSKFDGQREAILLITTPEEISGKKLFFATKQGYLKQVAAEEFETVNKTVVSTRLAEGDSLCAVRVIADSQSDIVLISDMDFTLRFALEEVSELKKNSRGVRGMKLGATDCIAAVHFLSEESTVDFRGRSISLNRLKQAHRDGKGTKIKK</sequence>
<dbReference type="Pfam" id="PF00521">
    <property type="entry name" value="DNA_topoisoIV"/>
    <property type="match status" value="1"/>
</dbReference>
<dbReference type="InterPro" id="IPR013758">
    <property type="entry name" value="Topo_IIA_A/C_ab"/>
</dbReference>